<reference evidence="1" key="1">
    <citation type="submission" date="2020-11" db="EMBL/GenBank/DDBJ databases">
        <title>Isolation and identification of active actinomycetes.</title>
        <authorList>
            <person name="Sun X."/>
        </authorList>
    </citation>
    <scope>NUCLEOTIDE SEQUENCE</scope>
    <source>
        <strain evidence="1">NEAU-A11</strain>
    </source>
</reference>
<gene>
    <name evidence="1" type="ORF">I4J89_14160</name>
</gene>
<proteinExistence type="predicted"/>
<organism evidence="1 2">
    <name type="scientific">Actinoplanes aureus</name>
    <dbReference type="NCBI Taxonomy" id="2792083"/>
    <lineage>
        <taxon>Bacteria</taxon>
        <taxon>Bacillati</taxon>
        <taxon>Actinomycetota</taxon>
        <taxon>Actinomycetes</taxon>
        <taxon>Micromonosporales</taxon>
        <taxon>Micromonosporaceae</taxon>
        <taxon>Actinoplanes</taxon>
    </lineage>
</organism>
<name>A0A931C8D4_9ACTN</name>
<dbReference type="EMBL" id="JADQTO010000006">
    <property type="protein sequence ID" value="MBG0562597.1"/>
    <property type="molecule type" value="Genomic_DNA"/>
</dbReference>
<evidence type="ECO:0000313" key="2">
    <source>
        <dbReference type="Proteomes" id="UP000598146"/>
    </source>
</evidence>
<accession>A0A931C8D4</accession>
<sequence>MHIRLGELLAVALLHVLAGLGTVSRDLFIAKAAEHDGPEPVAFPPHFTATDVYGQVAETGSACRPGRLEQRHTAAGVQGRIGRPFAAVLECKRRSDAAFNNVPIAHATPTGSRAQTPRGGIVAL</sequence>
<dbReference type="AlphaFoldDB" id="A0A931C8D4"/>
<keyword evidence="2" id="KW-1185">Reference proteome</keyword>
<comment type="caution">
    <text evidence="1">The sequence shown here is derived from an EMBL/GenBank/DDBJ whole genome shotgun (WGS) entry which is preliminary data.</text>
</comment>
<evidence type="ECO:0000313" key="1">
    <source>
        <dbReference type="EMBL" id="MBG0562597.1"/>
    </source>
</evidence>
<protein>
    <submittedName>
        <fullName evidence="1">Uncharacterized protein</fullName>
    </submittedName>
</protein>
<dbReference type="Proteomes" id="UP000598146">
    <property type="component" value="Unassembled WGS sequence"/>
</dbReference>